<name>E8ZI25_MYCHL</name>
<sequence>MSKSIALGSMAGIAGTGTCGYAAYKMMQPSNVKEVLIKNNFKLTSELREQEREAAWNKVLETYKVEVAENTKIENKTSTEITSKDIEGWCSKALEVKVKDKDYESTYSKATKWCVIYTSIADKLKSDNKTLSTDTSGLASKYNNMPQELKTAISGNASSGQEGEKVKTWCENTSKRFFLGSEDTNYKNLINYCLA</sequence>
<dbReference type="HOGENOM" id="CLU_119971_0_0_14"/>
<reference evidence="1 2" key="1">
    <citation type="journal article" date="2011" name="J. Bacteriol.">
        <title>Complete genome sequence of Mycoplasma haemofelis, a hemotropic mycoplasma.</title>
        <authorList>
            <person name="Barker E.N."/>
            <person name="Helps C.R."/>
            <person name="Peters I.R."/>
            <person name="Darby A.C."/>
            <person name="Radford A.D."/>
            <person name="Tasker S."/>
        </authorList>
    </citation>
    <scope>NUCLEOTIDE SEQUENCE [LARGE SCALE GENOMIC DNA]</scope>
    <source>
        <strain evidence="1 2">Langford 1</strain>
    </source>
</reference>
<accession>E8ZI25</accession>
<evidence type="ECO:0000313" key="1">
    <source>
        <dbReference type="EMBL" id="CBY92796.1"/>
    </source>
</evidence>
<dbReference type="OrthoDB" id="9825527at2"/>
<proteinExistence type="predicted"/>
<gene>
    <name evidence="1" type="ordered locus">HF1_07880</name>
</gene>
<dbReference type="Proteomes" id="UP000008637">
    <property type="component" value="Chromosome"/>
</dbReference>
<evidence type="ECO:0000313" key="2">
    <source>
        <dbReference type="Proteomes" id="UP000008637"/>
    </source>
</evidence>
<dbReference type="KEGG" id="mha:HF1_07880"/>
<protein>
    <submittedName>
        <fullName evidence="1">Uncharacterized protein</fullName>
    </submittedName>
</protein>
<dbReference type="EMBL" id="FR773153">
    <property type="protein sequence ID" value="CBY92796.1"/>
    <property type="molecule type" value="Genomic_DNA"/>
</dbReference>
<dbReference type="AlphaFoldDB" id="E8ZI25"/>
<keyword evidence="2" id="KW-1185">Reference proteome</keyword>
<organism evidence="1 2">
    <name type="scientific">Mycoplasma haemofelis (strain Langford 1)</name>
    <name type="common">Haemobartonella felis</name>
    <dbReference type="NCBI Taxonomy" id="941640"/>
    <lineage>
        <taxon>Bacteria</taxon>
        <taxon>Bacillati</taxon>
        <taxon>Mycoplasmatota</taxon>
        <taxon>Mollicutes</taxon>
        <taxon>Mycoplasmataceae</taxon>
        <taxon>Mycoplasma</taxon>
    </lineage>
</organism>